<keyword evidence="2" id="KW-1185">Reference proteome</keyword>
<reference evidence="1 2" key="1">
    <citation type="submission" date="2017-01" db="EMBL/GenBank/DDBJ databases">
        <title>Genome sequence of Rhodoferax antarcticus ANT.BR, a psychrophilic purple nonsulfur bacterium from an Antarctic microbial mat.</title>
        <authorList>
            <person name="Baker J."/>
            <person name="Riester C."/>
            <person name="Skinner B."/>
            <person name="Newell A."/>
            <person name="Swingley W."/>
            <person name="Madigan M."/>
            <person name="Jung D."/>
            <person name="Asao M."/>
            <person name="Chen M."/>
            <person name="Loughlin P."/>
            <person name="Pan H."/>
            <person name="Lin S."/>
            <person name="Li N."/>
            <person name="Shaw J."/>
            <person name="Prado M."/>
            <person name="Sherman C."/>
            <person name="Li X."/>
            <person name="Tang J."/>
            <person name="Blankenship R."/>
            <person name="Zhao T."/>
            <person name="Touchman J."/>
            <person name="Sattley M."/>
        </authorList>
    </citation>
    <scope>NUCLEOTIDE SEQUENCE [LARGE SCALE GENOMIC DNA]</scope>
    <source>
        <strain evidence="1 2">ANT.BR</strain>
    </source>
</reference>
<evidence type="ECO:0000313" key="1">
    <source>
        <dbReference type="EMBL" id="OLP07156.1"/>
    </source>
</evidence>
<dbReference type="Proteomes" id="UP000185911">
    <property type="component" value="Unassembled WGS sequence"/>
</dbReference>
<accession>A0A1Q8YGN8</accession>
<sequence>MMTQPGSVQPGYQGPSAVASCPLRVEENGSNIIQKYSATRSNAGRDDAEVSSGHSRYWGVAVPKG</sequence>
<protein>
    <submittedName>
        <fullName evidence="1">Uncharacterized protein</fullName>
    </submittedName>
</protein>
<proteinExistence type="predicted"/>
<name>A0A1Q8YGN8_9BURK</name>
<gene>
    <name evidence="1" type="ORF">BLL52_1552</name>
</gene>
<dbReference type="AlphaFoldDB" id="A0A1Q8YGN8"/>
<evidence type="ECO:0000313" key="2">
    <source>
        <dbReference type="Proteomes" id="UP000185911"/>
    </source>
</evidence>
<dbReference type="EMBL" id="MSYM01000010">
    <property type="protein sequence ID" value="OLP07156.1"/>
    <property type="molecule type" value="Genomic_DNA"/>
</dbReference>
<organism evidence="1 2">
    <name type="scientific">Rhodoferax antarcticus ANT.BR</name>
    <dbReference type="NCBI Taxonomy" id="1111071"/>
    <lineage>
        <taxon>Bacteria</taxon>
        <taxon>Pseudomonadati</taxon>
        <taxon>Pseudomonadota</taxon>
        <taxon>Betaproteobacteria</taxon>
        <taxon>Burkholderiales</taxon>
        <taxon>Comamonadaceae</taxon>
        <taxon>Rhodoferax</taxon>
    </lineage>
</organism>
<comment type="caution">
    <text evidence="1">The sequence shown here is derived from an EMBL/GenBank/DDBJ whole genome shotgun (WGS) entry which is preliminary data.</text>
</comment>